<dbReference type="GO" id="GO:0032991">
    <property type="term" value="C:protein-containing complex"/>
    <property type="evidence" value="ECO:0007669"/>
    <property type="project" value="TreeGrafter"/>
</dbReference>
<dbReference type="KEGG" id="nss:113427735"/>
<evidence type="ECO:0000256" key="3">
    <source>
        <dbReference type="ARBA" id="ARBA00023157"/>
    </source>
</evidence>
<accession>A0A6J1VSJ7</accession>
<dbReference type="InterPro" id="IPR039237">
    <property type="entry name" value="LY6G6C"/>
</dbReference>
<keyword evidence="4" id="KW-0732">Signal</keyword>
<dbReference type="InterPro" id="IPR016054">
    <property type="entry name" value="LY6_UPA_recep-like"/>
</dbReference>
<sequence length="124" mass="14034">MNKYLLLGFSVLIFCTVAQGLICNVCKFKVGRVCIRSDDPCRTNEGQQCETTKVYTGRLELFTKHDCSKMTELCNRTEQRDDVFDMTYNRTCCTTDLCNGGMISQPSLTLFTGLSLALGWWLTC</sequence>
<protein>
    <submittedName>
        <fullName evidence="7">Lymphocyte antigen 6 complex locus protein G6c-like</fullName>
    </submittedName>
</protein>
<name>A0A6J1VSJ7_9SAUR</name>
<feature type="chain" id="PRO_5026716570" evidence="4">
    <location>
        <begin position="21"/>
        <end position="124"/>
    </location>
</feature>
<feature type="signal peptide" evidence="4">
    <location>
        <begin position="1"/>
        <end position="20"/>
    </location>
</feature>
<comment type="subcellular location">
    <subcellularLocation>
        <location evidence="1">Secreted</location>
    </subcellularLocation>
</comment>
<evidence type="ECO:0000256" key="1">
    <source>
        <dbReference type="ARBA" id="ARBA00004613"/>
    </source>
</evidence>
<dbReference type="PANTHER" id="PTHR32149:SF2">
    <property type="entry name" value="LYMPHOCYTE ANTIGEN 6 COMPLEX LOCUS PROTEIN G6C"/>
    <property type="match status" value="1"/>
</dbReference>
<keyword evidence="6" id="KW-1185">Reference proteome</keyword>
<dbReference type="SUPFAM" id="SSF57302">
    <property type="entry name" value="Snake toxin-like"/>
    <property type="match status" value="1"/>
</dbReference>
<gene>
    <name evidence="7" type="primary">LOC113427735</name>
</gene>
<dbReference type="GO" id="GO:0005576">
    <property type="term" value="C:extracellular region"/>
    <property type="evidence" value="ECO:0007669"/>
    <property type="project" value="UniProtKB-SubCell"/>
</dbReference>
<evidence type="ECO:0000313" key="6">
    <source>
        <dbReference type="Proteomes" id="UP000504612"/>
    </source>
</evidence>
<evidence type="ECO:0000259" key="5">
    <source>
        <dbReference type="Pfam" id="PF00021"/>
    </source>
</evidence>
<evidence type="ECO:0000313" key="7">
    <source>
        <dbReference type="RefSeq" id="XP_026546050.1"/>
    </source>
</evidence>
<evidence type="ECO:0000256" key="2">
    <source>
        <dbReference type="ARBA" id="ARBA00022525"/>
    </source>
</evidence>
<evidence type="ECO:0000256" key="4">
    <source>
        <dbReference type="SAM" id="SignalP"/>
    </source>
</evidence>
<proteinExistence type="predicted"/>
<dbReference type="GeneID" id="113427735"/>
<dbReference type="RefSeq" id="XP_026546050.1">
    <property type="nucleotide sequence ID" value="XM_026690265.1"/>
</dbReference>
<dbReference type="PANTHER" id="PTHR32149">
    <property type="entry name" value="LYMPHOCYTE ANTIGEN 6 COMPLEX LOCUS PROTEIN G6C"/>
    <property type="match status" value="1"/>
</dbReference>
<feature type="domain" description="UPAR/Ly6" evidence="5">
    <location>
        <begin position="19"/>
        <end position="100"/>
    </location>
</feature>
<dbReference type="Proteomes" id="UP000504612">
    <property type="component" value="Unplaced"/>
</dbReference>
<organism evidence="6 7">
    <name type="scientific">Notechis scutatus</name>
    <name type="common">mainland tiger snake</name>
    <dbReference type="NCBI Taxonomy" id="8663"/>
    <lineage>
        <taxon>Eukaryota</taxon>
        <taxon>Metazoa</taxon>
        <taxon>Chordata</taxon>
        <taxon>Craniata</taxon>
        <taxon>Vertebrata</taxon>
        <taxon>Euteleostomi</taxon>
        <taxon>Lepidosauria</taxon>
        <taxon>Squamata</taxon>
        <taxon>Bifurcata</taxon>
        <taxon>Unidentata</taxon>
        <taxon>Episquamata</taxon>
        <taxon>Toxicofera</taxon>
        <taxon>Serpentes</taxon>
        <taxon>Colubroidea</taxon>
        <taxon>Elapidae</taxon>
        <taxon>Hydrophiinae</taxon>
        <taxon>Notechis</taxon>
    </lineage>
</organism>
<dbReference type="Pfam" id="PF00021">
    <property type="entry name" value="UPAR_LY6"/>
    <property type="match status" value="1"/>
</dbReference>
<reference evidence="7" key="1">
    <citation type="submission" date="2025-08" db="UniProtKB">
        <authorList>
            <consortium name="RefSeq"/>
        </authorList>
    </citation>
    <scope>IDENTIFICATION</scope>
</reference>
<dbReference type="InterPro" id="IPR045860">
    <property type="entry name" value="Snake_toxin-like_sf"/>
</dbReference>
<dbReference type="AlphaFoldDB" id="A0A6J1VSJ7"/>
<dbReference type="GO" id="GO:0009897">
    <property type="term" value="C:external side of plasma membrane"/>
    <property type="evidence" value="ECO:0007669"/>
    <property type="project" value="TreeGrafter"/>
</dbReference>
<keyword evidence="3" id="KW-1015">Disulfide bond</keyword>
<keyword evidence="2" id="KW-0964">Secreted</keyword>